<evidence type="ECO:0000313" key="2">
    <source>
        <dbReference type="Proteomes" id="UP000018144"/>
    </source>
</evidence>
<proteinExistence type="predicted"/>
<reference evidence="1 2" key="1">
    <citation type="journal article" date="2013" name="PLoS Genet.">
        <title>The genome and development-dependent transcriptomes of Pyronema confluens: a window into fungal evolution.</title>
        <authorList>
            <person name="Traeger S."/>
            <person name="Altegoer F."/>
            <person name="Freitag M."/>
            <person name="Gabaldon T."/>
            <person name="Kempken F."/>
            <person name="Kumar A."/>
            <person name="Marcet-Houben M."/>
            <person name="Poggeler S."/>
            <person name="Stajich J.E."/>
            <person name="Nowrousian M."/>
        </authorList>
    </citation>
    <scope>NUCLEOTIDE SEQUENCE [LARGE SCALE GENOMIC DNA]</scope>
    <source>
        <strain evidence="2">CBS 100304</strain>
        <tissue evidence="1">Vegetative mycelium</tissue>
    </source>
</reference>
<organism evidence="1 2">
    <name type="scientific">Pyronema omphalodes (strain CBS 100304)</name>
    <name type="common">Pyronema confluens</name>
    <dbReference type="NCBI Taxonomy" id="1076935"/>
    <lineage>
        <taxon>Eukaryota</taxon>
        <taxon>Fungi</taxon>
        <taxon>Dikarya</taxon>
        <taxon>Ascomycota</taxon>
        <taxon>Pezizomycotina</taxon>
        <taxon>Pezizomycetes</taxon>
        <taxon>Pezizales</taxon>
        <taxon>Pyronemataceae</taxon>
        <taxon>Pyronema</taxon>
    </lineage>
</organism>
<dbReference type="Proteomes" id="UP000018144">
    <property type="component" value="Unassembled WGS sequence"/>
</dbReference>
<dbReference type="EMBL" id="HF935604">
    <property type="protein sequence ID" value="CCX31555.1"/>
    <property type="molecule type" value="Genomic_DNA"/>
</dbReference>
<protein>
    <submittedName>
        <fullName evidence="1">Uncharacterized protein</fullName>
    </submittedName>
</protein>
<evidence type="ECO:0000313" key="1">
    <source>
        <dbReference type="EMBL" id="CCX31555.1"/>
    </source>
</evidence>
<accession>U4LQE1</accession>
<name>U4LQE1_PYROM</name>
<keyword evidence="2" id="KW-1185">Reference proteome</keyword>
<gene>
    <name evidence="1" type="ORF">PCON_10904</name>
</gene>
<sequence>MMTGFRIMHIHI</sequence>